<evidence type="ECO:0000256" key="2">
    <source>
        <dbReference type="ARBA" id="ARBA00022723"/>
    </source>
</evidence>
<dbReference type="Pfam" id="PF04570">
    <property type="entry name" value="zf-FLZ"/>
    <property type="match status" value="1"/>
</dbReference>
<evidence type="ECO:0000259" key="4">
    <source>
        <dbReference type="PROSITE" id="PS51795"/>
    </source>
</evidence>
<comment type="similarity">
    <text evidence="1">Belongs to the FLZ family.</text>
</comment>
<evidence type="ECO:0000256" key="3">
    <source>
        <dbReference type="PROSITE-ProRule" id="PRU01131"/>
    </source>
</evidence>
<dbReference type="EMBL" id="SWLB01000021">
    <property type="protein sequence ID" value="KAF3324454.1"/>
    <property type="molecule type" value="Genomic_DNA"/>
</dbReference>
<evidence type="ECO:0000313" key="6">
    <source>
        <dbReference type="Proteomes" id="UP000623129"/>
    </source>
</evidence>
<reference evidence="5" key="1">
    <citation type="submission" date="2020-01" db="EMBL/GenBank/DDBJ databases">
        <title>Genome sequence of Kobresia littledalei, the first chromosome-level genome in the family Cyperaceae.</title>
        <authorList>
            <person name="Qu G."/>
        </authorList>
    </citation>
    <scope>NUCLEOTIDE SEQUENCE</scope>
    <source>
        <strain evidence="5">C.B.Clarke</strain>
        <tissue evidence="5">Leaf</tissue>
    </source>
</reference>
<sequence length="288" mass="32358">MQKTWNRAMMEQVALAAPSNHVAQKTDKPLSVKLSDKASCDSNVKLTDKATWSPTTPFELDFSYLDINSPQSPYTQDEQNLKTELGSTELDFSYLSINSPKSRISDEKYNSKSGLEQGNSHCKHVHSQAEFRIDIPNVAPQNEIECHRFYEEWVSPFSNGEETSSSETLAGSIYISHMEKLEPLTTYVFGDQNPEMCSNLSHLGSSNISDLLELCRSSSSLGGCGLCNVELVEDRDIFIYMDKPFCSEECRDIFIEGESGYETMVDEEEVPVAKLHKHDGPIFLPINE</sequence>
<dbReference type="InterPro" id="IPR007650">
    <property type="entry name" value="Zf-FLZ_dom"/>
</dbReference>
<evidence type="ECO:0000313" key="5">
    <source>
        <dbReference type="EMBL" id="KAF3324454.1"/>
    </source>
</evidence>
<protein>
    <recommendedName>
        <fullName evidence="4">FLZ-type domain-containing protein</fullName>
    </recommendedName>
</protein>
<feature type="zinc finger region" description="FLZ-type" evidence="3">
    <location>
        <begin position="219"/>
        <end position="262"/>
    </location>
</feature>
<keyword evidence="6" id="KW-1185">Reference proteome</keyword>
<dbReference type="PROSITE" id="PS51795">
    <property type="entry name" value="ZF_FLZ"/>
    <property type="match status" value="1"/>
</dbReference>
<feature type="domain" description="FLZ-type" evidence="4">
    <location>
        <begin position="219"/>
        <end position="262"/>
    </location>
</feature>
<proteinExistence type="inferred from homology"/>
<keyword evidence="2" id="KW-0479">Metal-binding</keyword>
<evidence type="ECO:0000256" key="1">
    <source>
        <dbReference type="ARBA" id="ARBA00009374"/>
    </source>
</evidence>
<name>A0A833QS70_9POAL</name>
<accession>A0A833QS70</accession>
<dbReference type="Proteomes" id="UP000623129">
    <property type="component" value="Unassembled WGS sequence"/>
</dbReference>
<dbReference type="AlphaFoldDB" id="A0A833QS70"/>
<organism evidence="5 6">
    <name type="scientific">Carex littledalei</name>
    <dbReference type="NCBI Taxonomy" id="544730"/>
    <lineage>
        <taxon>Eukaryota</taxon>
        <taxon>Viridiplantae</taxon>
        <taxon>Streptophyta</taxon>
        <taxon>Embryophyta</taxon>
        <taxon>Tracheophyta</taxon>
        <taxon>Spermatophyta</taxon>
        <taxon>Magnoliopsida</taxon>
        <taxon>Liliopsida</taxon>
        <taxon>Poales</taxon>
        <taxon>Cyperaceae</taxon>
        <taxon>Cyperoideae</taxon>
        <taxon>Cariceae</taxon>
        <taxon>Carex</taxon>
        <taxon>Carex subgen. Euthyceras</taxon>
    </lineage>
</organism>
<comment type="caution">
    <text evidence="5">The sequence shown here is derived from an EMBL/GenBank/DDBJ whole genome shotgun (WGS) entry which is preliminary data.</text>
</comment>
<dbReference type="GO" id="GO:0046872">
    <property type="term" value="F:metal ion binding"/>
    <property type="evidence" value="ECO:0007669"/>
    <property type="project" value="UniProtKB-KW"/>
</dbReference>
<gene>
    <name evidence="5" type="ORF">FCM35_KLT10611</name>
</gene>